<evidence type="ECO:0000313" key="1">
    <source>
        <dbReference type="EMBL" id="RWX48777.1"/>
    </source>
</evidence>
<gene>
    <name evidence="1" type="ORF">VT98_11111</name>
</gene>
<accession>A0A3S4TEI4</accession>
<evidence type="ECO:0000313" key="2">
    <source>
        <dbReference type="Proteomes" id="UP000288086"/>
    </source>
</evidence>
<organism evidence="1 2">
    <name type="scientific">Candidatus Electrothrix communis</name>
    <dbReference type="NCBI Taxonomy" id="1859133"/>
    <lineage>
        <taxon>Bacteria</taxon>
        <taxon>Pseudomonadati</taxon>
        <taxon>Thermodesulfobacteriota</taxon>
        <taxon>Desulfobulbia</taxon>
        <taxon>Desulfobulbales</taxon>
        <taxon>Desulfobulbaceae</taxon>
        <taxon>Candidatus Electrothrix</taxon>
    </lineage>
</organism>
<feature type="non-terminal residue" evidence="1">
    <location>
        <position position="46"/>
    </location>
</feature>
<dbReference type="Proteomes" id="UP000288086">
    <property type="component" value="Unassembled WGS sequence"/>
</dbReference>
<keyword evidence="2" id="KW-1185">Reference proteome</keyword>
<dbReference type="EMBL" id="MTKP01000111">
    <property type="protein sequence ID" value="RWX48777.1"/>
    <property type="molecule type" value="Genomic_DNA"/>
</dbReference>
<reference evidence="1 2" key="1">
    <citation type="submission" date="2017-01" db="EMBL/GenBank/DDBJ databases">
        <title>The cable genome- insights into the physiology and evolution of filamentous bacteria capable of sulfide oxidation via long distance electron transfer.</title>
        <authorList>
            <person name="Schreiber L."/>
            <person name="Bjerg J.T."/>
            <person name="Boggild A."/>
            <person name="Van De Vossenberg J."/>
            <person name="Meysman F."/>
            <person name="Nielsen L.P."/>
            <person name="Schramm A."/>
            <person name="Kjeldsen K.U."/>
        </authorList>
    </citation>
    <scope>NUCLEOTIDE SEQUENCE [LARGE SCALE GENOMIC DNA]</scope>
    <source>
        <strain evidence="1">A1</strain>
    </source>
</reference>
<dbReference type="AlphaFoldDB" id="A0A3S4TEI4"/>
<comment type="caution">
    <text evidence="1">The sequence shown here is derived from an EMBL/GenBank/DDBJ whole genome shotgun (WGS) entry which is preliminary data.</text>
</comment>
<name>A0A3S4TEI4_9BACT</name>
<sequence>MLKLGNFWKSNALFRCGIAGANFVFIRQPPHFVGAGPCACPVCKGE</sequence>
<protein>
    <submittedName>
        <fullName evidence="1">Uncharacterized protein</fullName>
    </submittedName>
</protein>
<proteinExistence type="predicted"/>